<keyword evidence="1" id="KW-0812">Transmembrane</keyword>
<feature type="transmembrane region" description="Helical" evidence="1">
    <location>
        <begin position="52"/>
        <end position="77"/>
    </location>
</feature>
<feature type="transmembrane region" description="Helical" evidence="1">
    <location>
        <begin position="146"/>
        <end position="169"/>
    </location>
</feature>
<keyword evidence="1" id="KW-0472">Membrane</keyword>
<feature type="transmembrane region" description="Helical" evidence="1">
    <location>
        <begin position="360"/>
        <end position="387"/>
    </location>
</feature>
<keyword evidence="3" id="KW-1185">Reference proteome</keyword>
<protein>
    <recommendedName>
        <fullName evidence="4">FtsX-like permease family protein</fullName>
    </recommendedName>
</protein>
<evidence type="ECO:0000313" key="2">
    <source>
        <dbReference type="EMBL" id="GAA5227187.1"/>
    </source>
</evidence>
<dbReference type="EMBL" id="BAABLK010000027">
    <property type="protein sequence ID" value="GAA5227187.1"/>
    <property type="molecule type" value="Genomic_DNA"/>
</dbReference>
<name>A0ABP9TNA7_9MICC</name>
<feature type="transmembrane region" description="Helical" evidence="1">
    <location>
        <begin position="263"/>
        <end position="284"/>
    </location>
</feature>
<gene>
    <name evidence="2" type="ORF">GCM10025778_17200</name>
</gene>
<accession>A0ABP9TNA7</accession>
<proteinExistence type="predicted"/>
<reference evidence="3" key="1">
    <citation type="journal article" date="2019" name="Int. J. Syst. Evol. Microbiol.">
        <title>The Global Catalogue of Microorganisms (GCM) 10K type strain sequencing project: providing services to taxonomists for standard genome sequencing and annotation.</title>
        <authorList>
            <consortium name="The Broad Institute Genomics Platform"/>
            <consortium name="The Broad Institute Genome Sequencing Center for Infectious Disease"/>
            <person name="Wu L."/>
            <person name="Ma J."/>
        </authorList>
    </citation>
    <scope>NUCLEOTIDE SEQUENCE [LARGE SCALE GENOMIC DNA]</scope>
    <source>
        <strain evidence="3">JCM 18952</strain>
    </source>
</reference>
<organism evidence="2 3">
    <name type="scientific">Paeniglutamicibacter antarcticus</name>
    <dbReference type="NCBI Taxonomy" id="494023"/>
    <lineage>
        <taxon>Bacteria</taxon>
        <taxon>Bacillati</taxon>
        <taxon>Actinomycetota</taxon>
        <taxon>Actinomycetes</taxon>
        <taxon>Micrococcales</taxon>
        <taxon>Micrococcaceae</taxon>
        <taxon>Paeniglutamicibacter</taxon>
    </lineage>
</organism>
<sequence length="415" mass="43814">MMQILTSTLLGLIAATIVLAALVWVLVRSLPRTRGRLRAETARLDEPSRRSAATLLSGWGGAGGWALAAGIGTYVVLRVTGFFWHRRIIDVALDPLEEANNQYAHDQQACEMLATSGVADSEAATAKCLDGLIETPTAIYNDAAPMLLGILAPVLAALVSLAVLALLLARLRNPKIGNGAMVSAGLRPRGIFSFGPRWALAIPALTALVLISWLVVTGLFSSRDGYGRYAILTVERHVSVSDPSVGRVPPLTPALQMESFPGWYYGVPVAATALAVLVLSLLLLRALARAPRSTERQLLGIDDLARTLKAKLVAGLAGAGLLATLATVAILSGGAMLTLAGDERMDGPSVEHFYHDTMLSGVYVVICAILFSIMALLMVVLALAAVLELSTARRLAVAVALGEEPEPGPRVRQSH</sequence>
<feature type="transmembrane region" description="Helical" evidence="1">
    <location>
        <begin position="198"/>
        <end position="220"/>
    </location>
</feature>
<keyword evidence="1" id="KW-1133">Transmembrane helix</keyword>
<evidence type="ECO:0000256" key="1">
    <source>
        <dbReference type="SAM" id="Phobius"/>
    </source>
</evidence>
<evidence type="ECO:0000313" key="3">
    <source>
        <dbReference type="Proteomes" id="UP001501257"/>
    </source>
</evidence>
<evidence type="ECO:0008006" key="4">
    <source>
        <dbReference type="Google" id="ProtNLM"/>
    </source>
</evidence>
<comment type="caution">
    <text evidence="2">The sequence shown here is derived from an EMBL/GenBank/DDBJ whole genome shotgun (WGS) entry which is preliminary data.</text>
</comment>
<dbReference type="RefSeq" id="WP_210101573.1">
    <property type="nucleotide sequence ID" value="NZ_BAABLK010000027.1"/>
</dbReference>
<dbReference type="Proteomes" id="UP001501257">
    <property type="component" value="Unassembled WGS sequence"/>
</dbReference>
<feature type="transmembrane region" description="Helical" evidence="1">
    <location>
        <begin position="12"/>
        <end position="31"/>
    </location>
</feature>
<feature type="transmembrane region" description="Helical" evidence="1">
    <location>
        <begin position="312"/>
        <end position="340"/>
    </location>
</feature>